<gene>
    <name evidence="2" type="ORF">MM415A00737_0016</name>
    <name evidence="1" type="ORF">TM448A01472_0011</name>
</gene>
<evidence type="ECO:0000313" key="1">
    <source>
        <dbReference type="EMBL" id="QJA49791.1"/>
    </source>
</evidence>
<proteinExistence type="predicted"/>
<evidence type="ECO:0000313" key="2">
    <source>
        <dbReference type="EMBL" id="QJA80378.1"/>
    </source>
</evidence>
<dbReference type="AlphaFoldDB" id="A0A6H1ZQU3"/>
<dbReference type="EMBL" id="MT142419">
    <property type="protein sequence ID" value="QJA80378.1"/>
    <property type="molecule type" value="Genomic_DNA"/>
</dbReference>
<organism evidence="1">
    <name type="scientific">viral metagenome</name>
    <dbReference type="NCBI Taxonomy" id="1070528"/>
    <lineage>
        <taxon>unclassified sequences</taxon>
        <taxon>metagenomes</taxon>
        <taxon>organismal metagenomes</taxon>
    </lineage>
</organism>
<reference evidence="1" key="1">
    <citation type="submission" date="2020-03" db="EMBL/GenBank/DDBJ databases">
        <title>The deep terrestrial virosphere.</title>
        <authorList>
            <person name="Holmfeldt K."/>
            <person name="Nilsson E."/>
            <person name="Simone D."/>
            <person name="Lopez-Fernandez M."/>
            <person name="Wu X."/>
            <person name="de Brujin I."/>
            <person name="Lundin D."/>
            <person name="Andersson A."/>
            <person name="Bertilsson S."/>
            <person name="Dopson M."/>
        </authorList>
    </citation>
    <scope>NUCLEOTIDE SEQUENCE</scope>
    <source>
        <strain evidence="2">MM415A00737</strain>
        <strain evidence="1">TM448A01472</strain>
    </source>
</reference>
<name>A0A6H1ZQU3_9ZZZZ</name>
<sequence>MAKEERLTINVEVGSVSEFLKKDAIPGDLTEVFLDALYLHRKQIMEYFADRAEHEYRAAKATFNELSEKKRLVDICDGIYEKETGVPSS</sequence>
<protein>
    <submittedName>
        <fullName evidence="1">Uncharacterized protein</fullName>
    </submittedName>
</protein>
<accession>A0A6H1ZQU3</accession>
<dbReference type="EMBL" id="MT144155">
    <property type="protein sequence ID" value="QJA49791.1"/>
    <property type="molecule type" value="Genomic_DNA"/>
</dbReference>